<keyword evidence="3" id="KW-1185">Reference proteome</keyword>
<evidence type="ECO:0000313" key="3">
    <source>
        <dbReference type="Proteomes" id="UP000821853"/>
    </source>
</evidence>
<feature type="compositionally biased region" description="Polar residues" evidence="1">
    <location>
        <begin position="8"/>
        <end position="20"/>
    </location>
</feature>
<dbReference type="Proteomes" id="UP000821853">
    <property type="component" value="Chromosome 5"/>
</dbReference>
<feature type="region of interest" description="Disordered" evidence="1">
    <location>
        <begin position="1"/>
        <end position="20"/>
    </location>
</feature>
<accession>A0A9J6GJE7</accession>
<evidence type="ECO:0000256" key="1">
    <source>
        <dbReference type="SAM" id="MobiDB-lite"/>
    </source>
</evidence>
<gene>
    <name evidence="2" type="ORF">HPB48_021490</name>
</gene>
<protein>
    <submittedName>
        <fullName evidence="2">Uncharacterized protein</fullName>
    </submittedName>
</protein>
<comment type="caution">
    <text evidence="2">The sequence shown here is derived from an EMBL/GenBank/DDBJ whole genome shotgun (WGS) entry which is preliminary data.</text>
</comment>
<evidence type="ECO:0000313" key="2">
    <source>
        <dbReference type="EMBL" id="KAH9375645.1"/>
    </source>
</evidence>
<name>A0A9J6GJE7_HAELO</name>
<sequence length="107" mass="12038">MATHWRPPQTTTSKNSNPQKIAQLTNEYDDPSKTPGELKTTYITQHDNPKYENYHGSENEALDATFPLSVLKAALQDCKQAKHRDKTKLRTQAFGTSAITIKNGCFN</sequence>
<dbReference type="AlphaFoldDB" id="A0A9J6GJE7"/>
<organism evidence="2 3">
    <name type="scientific">Haemaphysalis longicornis</name>
    <name type="common">Bush tick</name>
    <dbReference type="NCBI Taxonomy" id="44386"/>
    <lineage>
        <taxon>Eukaryota</taxon>
        <taxon>Metazoa</taxon>
        <taxon>Ecdysozoa</taxon>
        <taxon>Arthropoda</taxon>
        <taxon>Chelicerata</taxon>
        <taxon>Arachnida</taxon>
        <taxon>Acari</taxon>
        <taxon>Parasitiformes</taxon>
        <taxon>Ixodida</taxon>
        <taxon>Ixodoidea</taxon>
        <taxon>Ixodidae</taxon>
        <taxon>Haemaphysalinae</taxon>
        <taxon>Haemaphysalis</taxon>
    </lineage>
</organism>
<dbReference type="VEuPathDB" id="VectorBase:HLOH_040765"/>
<proteinExistence type="predicted"/>
<reference evidence="2 3" key="1">
    <citation type="journal article" date="2020" name="Cell">
        <title>Large-Scale Comparative Analyses of Tick Genomes Elucidate Their Genetic Diversity and Vector Capacities.</title>
        <authorList>
            <consortium name="Tick Genome and Microbiome Consortium (TIGMIC)"/>
            <person name="Jia N."/>
            <person name="Wang J."/>
            <person name="Shi W."/>
            <person name="Du L."/>
            <person name="Sun Y."/>
            <person name="Zhan W."/>
            <person name="Jiang J.F."/>
            <person name="Wang Q."/>
            <person name="Zhang B."/>
            <person name="Ji P."/>
            <person name="Bell-Sakyi L."/>
            <person name="Cui X.M."/>
            <person name="Yuan T.T."/>
            <person name="Jiang B.G."/>
            <person name="Yang W.F."/>
            <person name="Lam T.T."/>
            <person name="Chang Q.C."/>
            <person name="Ding S.J."/>
            <person name="Wang X.J."/>
            <person name="Zhu J.G."/>
            <person name="Ruan X.D."/>
            <person name="Zhao L."/>
            <person name="Wei J.T."/>
            <person name="Ye R.Z."/>
            <person name="Que T.C."/>
            <person name="Du C.H."/>
            <person name="Zhou Y.H."/>
            <person name="Cheng J.X."/>
            <person name="Dai P.F."/>
            <person name="Guo W.B."/>
            <person name="Han X.H."/>
            <person name="Huang E.J."/>
            <person name="Li L.F."/>
            <person name="Wei W."/>
            <person name="Gao Y.C."/>
            <person name="Liu J.Z."/>
            <person name="Shao H.Z."/>
            <person name="Wang X."/>
            <person name="Wang C.C."/>
            <person name="Yang T.C."/>
            <person name="Huo Q.B."/>
            <person name="Li W."/>
            <person name="Chen H.Y."/>
            <person name="Chen S.E."/>
            <person name="Zhou L.G."/>
            <person name="Ni X.B."/>
            <person name="Tian J.H."/>
            <person name="Sheng Y."/>
            <person name="Liu T."/>
            <person name="Pan Y.S."/>
            <person name="Xia L.Y."/>
            <person name="Li J."/>
            <person name="Zhao F."/>
            <person name="Cao W.C."/>
        </authorList>
    </citation>
    <scope>NUCLEOTIDE SEQUENCE [LARGE SCALE GENOMIC DNA]</scope>
    <source>
        <strain evidence="2">HaeL-2018</strain>
    </source>
</reference>
<dbReference type="EMBL" id="JABSTR010000007">
    <property type="protein sequence ID" value="KAH9375645.1"/>
    <property type="molecule type" value="Genomic_DNA"/>
</dbReference>